<keyword evidence="5" id="KW-0256">Endoplasmic reticulum</keyword>
<feature type="domain" description="Glycosyltransferase 61 catalytic" evidence="13">
    <location>
        <begin position="344"/>
        <end position="435"/>
    </location>
</feature>
<gene>
    <name evidence="14" type="ORF">ESCO_005335</name>
</gene>
<name>A0A0M8N4B0_ESCWE</name>
<evidence type="ECO:0000313" key="14">
    <source>
        <dbReference type="EMBL" id="KOS20344.1"/>
    </source>
</evidence>
<dbReference type="InterPro" id="IPR049625">
    <property type="entry name" value="Glyco_transf_61_cat"/>
</dbReference>
<dbReference type="PANTHER" id="PTHR20961:SF148">
    <property type="entry name" value="EGF DOMAIN-SPECIFIC O-LINKED N-ACETYLGLUCOSAMINE TRANSFERASE"/>
    <property type="match status" value="1"/>
</dbReference>
<dbReference type="InterPro" id="IPR007657">
    <property type="entry name" value="Glycosyltransferase_61"/>
</dbReference>
<feature type="transmembrane region" description="Helical" evidence="12">
    <location>
        <begin position="12"/>
        <end position="30"/>
    </location>
</feature>
<evidence type="ECO:0000256" key="11">
    <source>
        <dbReference type="SAM" id="MobiDB-lite"/>
    </source>
</evidence>
<keyword evidence="12" id="KW-0812">Transmembrane</keyword>
<evidence type="ECO:0000256" key="10">
    <source>
        <dbReference type="ARBA" id="ARBA00049432"/>
    </source>
</evidence>
<keyword evidence="12" id="KW-0472">Membrane</keyword>
<accession>A0A0M8N4B0</accession>
<keyword evidence="15" id="KW-1185">Reference proteome</keyword>
<dbReference type="EMBL" id="LGSR01000017">
    <property type="protein sequence ID" value="KOS20344.1"/>
    <property type="molecule type" value="Genomic_DNA"/>
</dbReference>
<evidence type="ECO:0000256" key="6">
    <source>
        <dbReference type="ARBA" id="ARBA00023180"/>
    </source>
</evidence>
<evidence type="ECO:0000256" key="2">
    <source>
        <dbReference type="ARBA" id="ARBA00022676"/>
    </source>
</evidence>
<evidence type="ECO:0000256" key="5">
    <source>
        <dbReference type="ARBA" id="ARBA00022824"/>
    </source>
</evidence>
<evidence type="ECO:0000256" key="1">
    <source>
        <dbReference type="ARBA" id="ARBA00011970"/>
    </source>
</evidence>
<feature type="region of interest" description="Disordered" evidence="11">
    <location>
        <begin position="464"/>
        <end position="497"/>
    </location>
</feature>
<comment type="catalytic activity">
    <reaction evidence="9">
        <text>L-seryl-[protein] + UDP-N-acetyl-alpha-D-glucosamine = 3-O-(N-acetyl-beta-D-glucosaminyl)-L-seryl-[protein] + UDP + H(+)</text>
        <dbReference type="Rhea" id="RHEA:48904"/>
        <dbReference type="Rhea" id="RHEA-COMP:9863"/>
        <dbReference type="Rhea" id="RHEA-COMP:12251"/>
        <dbReference type="ChEBI" id="CHEBI:15378"/>
        <dbReference type="ChEBI" id="CHEBI:29999"/>
        <dbReference type="ChEBI" id="CHEBI:57705"/>
        <dbReference type="ChEBI" id="CHEBI:58223"/>
        <dbReference type="ChEBI" id="CHEBI:90838"/>
        <dbReference type="EC" id="2.4.1.255"/>
    </reaction>
</comment>
<keyword evidence="4" id="KW-0732">Signal</keyword>
<evidence type="ECO:0000256" key="7">
    <source>
        <dbReference type="ARBA" id="ARBA00040944"/>
    </source>
</evidence>
<dbReference type="Proteomes" id="UP000053831">
    <property type="component" value="Unassembled WGS sequence"/>
</dbReference>
<keyword evidence="3 14" id="KW-0808">Transferase</keyword>
<dbReference type="Pfam" id="PF04577">
    <property type="entry name" value="Glyco_transf_61"/>
    <property type="match status" value="1"/>
</dbReference>
<dbReference type="GO" id="GO:0097363">
    <property type="term" value="F:protein O-acetylglucosaminyltransferase activity"/>
    <property type="evidence" value="ECO:0007669"/>
    <property type="project" value="UniProtKB-EC"/>
</dbReference>
<reference evidence="14 15" key="1">
    <citation type="submission" date="2015-07" db="EMBL/GenBank/DDBJ databases">
        <title>The genome of the fungus Escovopsis weberi, a specialized disease agent of ant agriculture.</title>
        <authorList>
            <person name="de Man T.J."/>
            <person name="Stajich J.E."/>
            <person name="Kubicek C.P."/>
            <person name="Chenthamara K."/>
            <person name="Atanasova L."/>
            <person name="Druzhinina I.S."/>
            <person name="Birnbaum S."/>
            <person name="Barribeau S.M."/>
            <person name="Teiling C."/>
            <person name="Suen G."/>
            <person name="Currie C."/>
            <person name="Gerardo N.M."/>
        </authorList>
    </citation>
    <scope>NUCLEOTIDE SEQUENCE [LARGE SCALE GENOMIC DNA]</scope>
</reference>
<dbReference type="OrthoDB" id="529273at2759"/>
<dbReference type="STRING" id="150374.A0A0M8N4B0"/>
<proteinExistence type="predicted"/>
<feature type="region of interest" description="Disordered" evidence="11">
    <location>
        <begin position="37"/>
        <end position="84"/>
    </location>
</feature>
<evidence type="ECO:0000256" key="9">
    <source>
        <dbReference type="ARBA" id="ARBA00048317"/>
    </source>
</evidence>
<comment type="caution">
    <text evidence="14">The sequence shown here is derived from an EMBL/GenBank/DDBJ whole genome shotgun (WGS) entry which is preliminary data.</text>
</comment>
<keyword evidence="2" id="KW-0328">Glycosyltransferase</keyword>
<feature type="compositionally biased region" description="Low complexity" evidence="11">
    <location>
        <begin position="51"/>
        <end position="61"/>
    </location>
</feature>
<evidence type="ECO:0000256" key="3">
    <source>
        <dbReference type="ARBA" id="ARBA00022679"/>
    </source>
</evidence>
<evidence type="ECO:0000256" key="4">
    <source>
        <dbReference type="ARBA" id="ARBA00022729"/>
    </source>
</evidence>
<keyword evidence="6" id="KW-0325">Glycoprotein</keyword>
<evidence type="ECO:0000256" key="12">
    <source>
        <dbReference type="SAM" id="Phobius"/>
    </source>
</evidence>
<protein>
    <recommendedName>
        <fullName evidence="7">EGF domain-specific O-linked N-acetylglucosamine transferase</fullName>
        <ecNumber evidence="1">2.4.1.255</ecNumber>
    </recommendedName>
    <alternativeName>
        <fullName evidence="8">Extracellular O-linked N-acetylglucosamine transferase</fullName>
    </alternativeName>
</protein>
<dbReference type="PANTHER" id="PTHR20961">
    <property type="entry name" value="GLYCOSYLTRANSFERASE"/>
    <property type="match status" value="1"/>
</dbReference>
<keyword evidence="12" id="KW-1133">Transmembrane helix</keyword>
<evidence type="ECO:0000256" key="8">
    <source>
        <dbReference type="ARBA" id="ARBA00042574"/>
    </source>
</evidence>
<dbReference type="EC" id="2.4.1.255" evidence="1"/>
<evidence type="ECO:0000259" key="13">
    <source>
        <dbReference type="Pfam" id="PF04577"/>
    </source>
</evidence>
<dbReference type="AlphaFoldDB" id="A0A0M8N4B0"/>
<dbReference type="GO" id="GO:0005788">
    <property type="term" value="C:endoplasmic reticulum lumen"/>
    <property type="evidence" value="ECO:0007669"/>
    <property type="project" value="TreeGrafter"/>
</dbReference>
<comment type="catalytic activity">
    <reaction evidence="10">
        <text>L-threonyl-[protein] + UDP-N-acetyl-alpha-D-glucosamine = 3-O-(N-acetyl-beta-D-glucosaminyl)-L-threonyl-[protein] + UDP + H(+)</text>
        <dbReference type="Rhea" id="RHEA:48908"/>
        <dbReference type="Rhea" id="RHEA-COMP:11060"/>
        <dbReference type="Rhea" id="RHEA-COMP:12252"/>
        <dbReference type="ChEBI" id="CHEBI:15378"/>
        <dbReference type="ChEBI" id="CHEBI:30013"/>
        <dbReference type="ChEBI" id="CHEBI:57705"/>
        <dbReference type="ChEBI" id="CHEBI:58223"/>
        <dbReference type="ChEBI" id="CHEBI:90840"/>
        <dbReference type="EC" id="2.4.1.255"/>
    </reaction>
</comment>
<organism evidence="14 15">
    <name type="scientific">Escovopsis weberi</name>
    <dbReference type="NCBI Taxonomy" id="150374"/>
    <lineage>
        <taxon>Eukaryota</taxon>
        <taxon>Fungi</taxon>
        <taxon>Dikarya</taxon>
        <taxon>Ascomycota</taxon>
        <taxon>Pezizomycotina</taxon>
        <taxon>Sordariomycetes</taxon>
        <taxon>Hypocreomycetidae</taxon>
        <taxon>Hypocreales</taxon>
        <taxon>Hypocreaceae</taxon>
        <taxon>Escovopsis</taxon>
    </lineage>
</organism>
<feature type="compositionally biased region" description="Basic and acidic residues" evidence="11">
    <location>
        <begin position="484"/>
        <end position="497"/>
    </location>
</feature>
<sequence>MMLTLFQHHRARILSVVVALSLIVFLLQLYTSFPPSRGPELVHSSDPRPPTDSSAPSAPDTPATPPPPTTNTPGRPAAGPSLPSDYLAGSSESDFCQDRYGLQYLNHARDSATSHCSAESGSGLTCFWSKTAEGENRVDAMCVGTGATFATDPRRFRLDCALQNPENAPAVPGGLTKYWYGTGPGHVVSEAVEFAKPSGDAAPPAPVARRVSVLVHREGSHNLWHSLMEIMSTSWTLDVLRMTPSADGAAAPPFLAEADADSTQIVLLDDHPDGPYLDLWRLFAKLPIRRLKDLSSEPSSSSASTTTDIVIPFAGGSNPLWQGDWTDLSCHDSPLVKTFVARALAHLAIDPSPPRAPNVSVTFITRTTTRKLAGEHAHVAALRAAIPHMALDVVDFAALPLAAQLAAVRRTDLLVGVHGAGLTHLMFLQPGSAVVEILPEGFQHKGFRNLAQMLGHGYFRTHARKVRKRGDGDSEEEENGGESSNHKDGKGRLRARDWQSEDVEISEDALLAVVSAGVQSLYSKSLRSFDVS</sequence>
<feature type="compositionally biased region" description="Low complexity" evidence="11">
    <location>
        <begin position="71"/>
        <end position="80"/>
    </location>
</feature>
<evidence type="ECO:0000313" key="15">
    <source>
        <dbReference type="Proteomes" id="UP000053831"/>
    </source>
</evidence>